<dbReference type="PANTHER" id="PTHR43739:SF5">
    <property type="entry name" value="EXO-ALPHA-SIALIDASE"/>
    <property type="match status" value="1"/>
</dbReference>
<dbReference type="OrthoDB" id="9764804at2"/>
<keyword evidence="2" id="KW-1185">Reference proteome</keyword>
<dbReference type="PANTHER" id="PTHR43739">
    <property type="entry name" value="XYLOGLUCANASE (EUROFUNG)"/>
    <property type="match status" value="1"/>
</dbReference>
<reference evidence="1 2" key="1">
    <citation type="submission" date="2019-02" db="EMBL/GenBank/DDBJ databases">
        <title>Genomic Encyclopedia of Type Strains, Phase IV (KMG-IV): sequencing the most valuable type-strain genomes for metagenomic binning, comparative biology and taxonomic classification.</title>
        <authorList>
            <person name="Goeker M."/>
        </authorList>
    </citation>
    <scope>NUCLEOTIDE SEQUENCE [LARGE SCALE GENOMIC DNA]</scope>
    <source>
        <strain evidence="1 2">DSM 101727</strain>
    </source>
</reference>
<dbReference type="CDD" id="cd15482">
    <property type="entry name" value="Sialidase_non-viral"/>
    <property type="match status" value="1"/>
</dbReference>
<dbReference type="AlphaFoldDB" id="A0A4Q7L559"/>
<dbReference type="EMBL" id="SGWQ01000001">
    <property type="protein sequence ID" value="RZS44779.1"/>
    <property type="molecule type" value="Genomic_DNA"/>
</dbReference>
<proteinExistence type="predicted"/>
<evidence type="ECO:0000313" key="1">
    <source>
        <dbReference type="EMBL" id="RZS44779.1"/>
    </source>
</evidence>
<dbReference type="InterPro" id="IPR052025">
    <property type="entry name" value="Xyloglucanase_GH74"/>
</dbReference>
<organism evidence="1 2">
    <name type="scientific">Herbihabitans rhizosphaerae</name>
    <dbReference type="NCBI Taxonomy" id="1872711"/>
    <lineage>
        <taxon>Bacteria</taxon>
        <taxon>Bacillati</taxon>
        <taxon>Actinomycetota</taxon>
        <taxon>Actinomycetes</taxon>
        <taxon>Pseudonocardiales</taxon>
        <taxon>Pseudonocardiaceae</taxon>
        <taxon>Herbihabitans</taxon>
    </lineage>
</organism>
<evidence type="ECO:0008006" key="3">
    <source>
        <dbReference type="Google" id="ProtNLM"/>
    </source>
</evidence>
<protein>
    <recommendedName>
        <fullName evidence="3">BNR/Asp-box repeat protein</fullName>
    </recommendedName>
</protein>
<dbReference type="InterPro" id="IPR015943">
    <property type="entry name" value="WD40/YVTN_repeat-like_dom_sf"/>
</dbReference>
<dbReference type="SUPFAM" id="SSF110296">
    <property type="entry name" value="Oligoxyloglucan reducing end-specific cellobiohydrolase"/>
    <property type="match status" value="1"/>
</dbReference>
<dbReference type="Gene3D" id="2.130.10.10">
    <property type="entry name" value="YVTN repeat-like/Quinoprotein amine dehydrogenase"/>
    <property type="match status" value="1"/>
</dbReference>
<accession>A0A4Q7L559</accession>
<sequence length="362" mass="39261">MSKVLLAIGTRKGLWLASSADGRASWQVSGPHHPMNEVYAVAVDTRRDTPRLLAAVTSEHWGPSVATSDDLGETWSEPDHAPVAFPTDTGEALGRVWQLTPGPASLPDVVYAGVQPSALFRSEDGGRTYELARGLWDHPHRPQWTPGFGGMAVHTVIPHPSDVDTITVAMSTGGVYRTTDGGNSWRASNSGIRARFLPDEYPEFGQCVHKIAQHPSRPEVFYAQNHHGVYRSDDSAATWTSIADGLPSDFGFPMVAHPHRPGVVYNFPLTADGMRFPPDARCRVYRGEDGGRSWTELSDGLPDEFHTAVMRDAMCCDDASPAGVYFGSRSGEVYASANEGDSWRLVVSHLPDVLSVRAAVVA</sequence>
<dbReference type="RefSeq" id="WP_130342419.1">
    <property type="nucleotide sequence ID" value="NZ_SGWQ01000001.1"/>
</dbReference>
<dbReference type="GO" id="GO:0010411">
    <property type="term" value="P:xyloglucan metabolic process"/>
    <property type="evidence" value="ECO:0007669"/>
    <property type="project" value="TreeGrafter"/>
</dbReference>
<dbReference type="Proteomes" id="UP000294257">
    <property type="component" value="Unassembled WGS sequence"/>
</dbReference>
<comment type="caution">
    <text evidence="1">The sequence shown here is derived from an EMBL/GenBank/DDBJ whole genome shotgun (WGS) entry which is preliminary data.</text>
</comment>
<gene>
    <name evidence="1" type="ORF">EV193_101658</name>
</gene>
<name>A0A4Q7L559_9PSEU</name>
<evidence type="ECO:0000313" key="2">
    <source>
        <dbReference type="Proteomes" id="UP000294257"/>
    </source>
</evidence>